<dbReference type="CDD" id="cd07346">
    <property type="entry name" value="ABC_6TM_exporters"/>
    <property type="match status" value="1"/>
</dbReference>
<dbReference type="OrthoDB" id="4966664at2"/>
<evidence type="ECO:0000256" key="1">
    <source>
        <dbReference type="ARBA" id="ARBA00004651"/>
    </source>
</evidence>
<feature type="domain" description="ABC transmembrane type-1" evidence="7">
    <location>
        <begin position="40"/>
        <end position="303"/>
    </location>
</feature>
<dbReference type="GO" id="GO:0016887">
    <property type="term" value="F:ATP hydrolysis activity"/>
    <property type="evidence" value="ECO:0007669"/>
    <property type="project" value="InterPro"/>
</dbReference>
<feature type="transmembrane region" description="Helical" evidence="5">
    <location>
        <begin position="252"/>
        <end position="273"/>
    </location>
</feature>
<dbReference type="InterPro" id="IPR027417">
    <property type="entry name" value="P-loop_NTPase"/>
</dbReference>
<evidence type="ECO:0000256" key="3">
    <source>
        <dbReference type="ARBA" id="ARBA00022989"/>
    </source>
</evidence>
<evidence type="ECO:0000256" key="4">
    <source>
        <dbReference type="ARBA" id="ARBA00023136"/>
    </source>
</evidence>
<evidence type="ECO:0000313" key="9">
    <source>
        <dbReference type="Proteomes" id="UP000007967"/>
    </source>
</evidence>
<gene>
    <name evidence="8" type="ordered locus">Kfla_0167</name>
</gene>
<keyword evidence="9" id="KW-1185">Reference proteome</keyword>
<dbReference type="PANTHER" id="PTHR43394:SF1">
    <property type="entry name" value="ATP-BINDING CASSETTE SUB-FAMILY B MEMBER 10, MITOCHONDRIAL"/>
    <property type="match status" value="1"/>
</dbReference>
<dbReference type="STRING" id="479435.Kfla_0167"/>
<dbReference type="GO" id="GO:0015421">
    <property type="term" value="F:ABC-type oligopeptide transporter activity"/>
    <property type="evidence" value="ECO:0007669"/>
    <property type="project" value="TreeGrafter"/>
</dbReference>
<dbReference type="InterPro" id="IPR011527">
    <property type="entry name" value="ABC1_TM_dom"/>
</dbReference>
<dbReference type="KEGG" id="kfl:Kfla_0167"/>
<keyword evidence="4 5" id="KW-0472">Membrane</keyword>
<sequence length="593" mass="63120">MSLRLVPFADPGVPDTRSGLRLILWLERRQLRGQFAALGWGMLYFGGIAAAPVAVGIAIQAVIDKSWSRLMLAGVLLLAFGAAKSAADSYFHRAVVTNWICTASRLQQLLFRKASELGSLLTRRIAAGEVVAVSSGDVEKIGWFVEVLGRFAAALLTCFAVVVGLLLYEPQLGLVVLVAVPVLAFSIVPLMGPAERRADLQRAKGGRATELAADTVAGLRVLRGIGGEQLFLDRYRSASQEYRASAVHSARMWSLIAALQVLLFGLFLVAVVWLGVRLVLAGRITVGELVTTYGFVTFMMVPLHTFEETASAFIFSKVSARRAARVLSLQRMDDTRGTGAAQVPEGDLLDPVSGLEVPAGGFTAVVCGNPDAGGRLADRLGGHSPEAEPGDASVLLDGVALDDLPLESARTAVLVQDKDPVLLSGTVRNLFDVPSSGAVTVEQALEAAQCADILDVLRQSLPAGGPTDPMDAVLTERGRSLSGGQRQRVALARSLYVDPAVLVLDEPTSAVDAHTEARIADGLRALRSGRTTVVFTSSPLMLDRAERVVFVPDGQVVAVGTHHELVHSERQYRAVVTRAVLTDEGEPTLEESV</sequence>
<dbReference type="EMBL" id="CP001736">
    <property type="protein sequence ID" value="ADB29296.1"/>
    <property type="molecule type" value="Genomic_DNA"/>
</dbReference>
<dbReference type="InterPro" id="IPR003439">
    <property type="entry name" value="ABC_transporter-like_ATP-bd"/>
</dbReference>
<organism evidence="8 9">
    <name type="scientific">Kribbella flavida (strain DSM 17836 / JCM 10339 / NBRC 14399)</name>
    <dbReference type="NCBI Taxonomy" id="479435"/>
    <lineage>
        <taxon>Bacteria</taxon>
        <taxon>Bacillati</taxon>
        <taxon>Actinomycetota</taxon>
        <taxon>Actinomycetes</taxon>
        <taxon>Propionibacteriales</taxon>
        <taxon>Kribbellaceae</taxon>
        <taxon>Kribbella</taxon>
    </lineage>
</organism>
<keyword evidence="3 5" id="KW-1133">Transmembrane helix</keyword>
<dbReference type="HOGENOM" id="CLU_000604_84_3_11"/>
<evidence type="ECO:0000259" key="6">
    <source>
        <dbReference type="PROSITE" id="PS50893"/>
    </source>
</evidence>
<dbReference type="Proteomes" id="UP000007967">
    <property type="component" value="Chromosome"/>
</dbReference>
<dbReference type="Gene3D" id="1.20.1560.10">
    <property type="entry name" value="ABC transporter type 1, transmembrane domain"/>
    <property type="match status" value="1"/>
</dbReference>
<dbReference type="PROSITE" id="PS50929">
    <property type="entry name" value="ABC_TM1F"/>
    <property type="match status" value="1"/>
</dbReference>
<dbReference type="SUPFAM" id="SSF52540">
    <property type="entry name" value="P-loop containing nucleoside triphosphate hydrolases"/>
    <property type="match status" value="1"/>
</dbReference>
<dbReference type="InterPro" id="IPR039421">
    <property type="entry name" value="Type_1_exporter"/>
</dbReference>
<accession>D2PRW6</accession>
<dbReference type="InterPro" id="IPR036640">
    <property type="entry name" value="ABC1_TM_sf"/>
</dbReference>
<reference evidence="8 9" key="2">
    <citation type="journal article" date="2010" name="Stand. Genomic Sci.">
        <title>Complete genome sequence of Kribbella flavida type strain (IFO 14399).</title>
        <authorList>
            <person name="Pukall R."/>
            <person name="Lapidus A."/>
            <person name="Glavina Del Rio T."/>
            <person name="Copeland A."/>
            <person name="Tice H."/>
            <person name="Cheng J.-F."/>
            <person name="Lucas S."/>
            <person name="Chen F."/>
            <person name="Nolan M."/>
            <person name="LaButti K."/>
            <person name="Pati A."/>
            <person name="Ivanova N."/>
            <person name="Mavrommatis K."/>
            <person name="Mikhailova N."/>
            <person name="Pitluck S."/>
            <person name="Bruce D."/>
            <person name="Goodwin L."/>
            <person name="Land M."/>
            <person name="Hauser L."/>
            <person name="Chang Y.-J."/>
            <person name="Jeffries C.D."/>
            <person name="Chen A."/>
            <person name="Palaniappan K."/>
            <person name="Chain P."/>
            <person name="Rohde M."/>
            <person name="Goeker M."/>
            <person name="Bristow J."/>
            <person name="Eisen J.A."/>
            <person name="Markowitz V."/>
            <person name="Hugenholtz P."/>
            <person name="Kyrpides N.C."/>
            <person name="Klenk H.-P."/>
            <person name="Brettin T."/>
        </authorList>
    </citation>
    <scope>NUCLEOTIDE SEQUENCE [LARGE SCALE GENOMIC DNA]</scope>
    <source>
        <strain evidence="9">DSM 17836 / JCM 10339 / NBRC 14399</strain>
    </source>
</reference>
<dbReference type="GO" id="GO:0005886">
    <property type="term" value="C:plasma membrane"/>
    <property type="evidence" value="ECO:0007669"/>
    <property type="project" value="UniProtKB-SubCell"/>
</dbReference>
<dbReference type="GO" id="GO:0005524">
    <property type="term" value="F:ATP binding"/>
    <property type="evidence" value="ECO:0007669"/>
    <property type="project" value="InterPro"/>
</dbReference>
<dbReference type="AlphaFoldDB" id="D2PRW6"/>
<comment type="subcellular location">
    <subcellularLocation>
        <location evidence="1">Cell membrane</location>
        <topology evidence="1">Multi-pass membrane protein</topology>
    </subcellularLocation>
</comment>
<feature type="transmembrane region" description="Helical" evidence="5">
    <location>
        <begin position="147"/>
        <end position="168"/>
    </location>
</feature>
<dbReference type="eggNOG" id="COG1132">
    <property type="taxonomic scope" value="Bacteria"/>
</dbReference>
<dbReference type="RefSeq" id="WP_012917853.1">
    <property type="nucleotide sequence ID" value="NC_013729.1"/>
</dbReference>
<dbReference type="Pfam" id="PF00664">
    <property type="entry name" value="ABC_membrane"/>
    <property type="match status" value="1"/>
</dbReference>
<dbReference type="InterPro" id="IPR017871">
    <property type="entry name" value="ABC_transporter-like_CS"/>
</dbReference>
<name>D2PRW6_KRIFD</name>
<evidence type="ECO:0000259" key="7">
    <source>
        <dbReference type="PROSITE" id="PS50929"/>
    </source>
</evidence>
<dbReference type="Pfam" id="PF00005">
    <property type="entry name" value="ABC_tran"/>
    <property type="match status" value="1"/>
</dbReference>
<dbReference type="PROSITE" id="PS50893">
    <property type="entry name" value="ABC_TRANSPORTER_2"/>
    <property type="match status" value="1"/>
</dbReference>
<evidence type="ECO:0000313" key="8">
    <source>
        <dbReference type="EMBL" id="ADB29296.1"/>
    </source>
</evidence>
<dbReference type="SUPFAM" id="SSF90123">
    <property type="entry name" value="ABC transporter transmembrane region"/>
    <property type="match status" value="1"/>
</dbReference>
<proteinExistence type="predicted"/>
<reference evidence="9" key="1">
    <citation type="submission" date="2009-09" db="EMBL/GenBank/DDBJ databases">
        <title>The complete genome of Kribbella flavida DSM 17836.</title>
        <authorList>
            <consortium name="US DOE Joint Genome Institute (JGI-PGF)"/>
            <person name="Lucas S."/>
            <person name="Copeland A."/>
            <person name="Lapidus A."/>
            <person name="Glavina del Rio T."/>
            <person name="Dalin E."/>
            <person name="Tice H."/>
            <person name="Bruce D."/>
            <person name="Goodwin L."/>
            <person name="Pitluck S."/>
            <person name="Kyrpides N."/>
            <person name="Mavromatis K."/>
            <person name="Ivanova N."/>
            <person name="Saunders E."/>
            <person name="Brettin T."/>
            <person name="Detter J.C."/>
            <person name="Han C."/>
            <person name="Larimer F."/>
            <person name="Land M."/>
            <person name="Hauser L."/>
            <person name="Markowitz V."/>
            <person name="Cheng J.-F."/>
            <person name="Hugenholtz P."/>
            <person name="Woyke T."/>
            <person name="Wu D."/>
            <person name="Pukall R."/>
            <person name="Klenk H.-P."/>
            <person name="Eisen J.A."/>
        </authorList>
    </citation>
    <scope>NUCLEOTIDE SEQUENCE [LARGE SCALE GENOMIC DNA]</scope>
    <source>
        <strain evidence="9">DSM 17836 / JCM 10339 / NBRC 14399</strain>
    </source>
</reference>
<evidence type="ECO:0000256" key="2">
    <source>
        <dbReference type="ARBA" id="ARBA00022692"/>
    </source>
</evidence>
<feature type="transmembrane region" description="Helical" evidence="5">
    <location>
        <begin position="174"/>
        <end position="192"/>
    </location>
</feature>
<dbReference type="Gene3D" id="3.40.50.300">
    <property type="entry name" value="P-loop containing nucleotide triphosphate hydrolases"/>
    <property type="match status" value="1"/>
</dbReference>
<feature type="domain" description="ABC transporter" evidence="6">
    <location>
        <begin position="329"/>
        <end position="578"/>
    </location>
</feature>
<keyword evidence="2 5" id="KW-0812">Transmembrane</keyword>
<evidence type="ECO:0000256" key="5">
    <source>
        <dbReference type="SAM" id="Phobius"/>
    </source>
</evidence>
<feature type="transmembrane region" description="Helical" evidence="5">
    <location>
        <begin position="66"/>
        <end position="83"/>
    </location>
</feature>
<feature type="transmembrane region" description="Helical" evidence="5">
    <location>
        <begin position="35"/>
        <end position="60"/>
    </location>
</feature>
<protein>
    <submittedName>
        <fullName evidence="8">ABC transporter related protein</fullName>
    </submittedName>
</protein>
<dbReference type="PROSITE" id="PS00211">
    <property type="entry name" value="ABC_TRANSPORTER_1"/>
    <property type="match status" value="1"/>
</dbReference>
<dbReference type="PANTHER" id="PTHR43394">
    <property type="entry name" value="ATP-DEPENDENT PERMEASE MDL1, MITOCHONDRIAL"/>
    <property type="match status" value="1"/>
</dbReference>